<keyword evidence="8" id="KW-0862">Zinc</keyword>
<sequence length="71" mass="8205">MQKNIHPKYFQITAICSCGNIIKTNSTLDHDLNLDVCSACHPFYTGKQRIINTRGRVERFHKRFGIPISKK</sequence>
<dbReference type="InterPro" id="IPR027491">
    <property type="entry name" value="Ribosomal_bL31_A"/>
</dbReference>
<feature type="binding site" evidence="8">
    <location>
        <position position="18"/>
    </location>
    <ligand>
        <name>Zn(2+)</name>
        <dbReference type="ChEBI" id="CHEBI:29105"/>
    </ligand>
</feature>
<dbReference type="NCBIfam" id="NF000612">
    <property type="entry name" value="PRK00019.1"/>
    <property type="match status" value="1"/>
</dbReference>
<dbReference type="PANTHER" id="PTHR33280:SF6">
    <property type="entry name" value="LARGE RIBOSOMAL SUBUNIT PROTEIN BL31A"/>
    <property type="match status" value="1"/>
</dbReference>
<dbReference type="SUPFAM" id="SSF143800">
    <property type="entry name" value="L28p-like"/>
    <property type="match status" value="1"/>
</dbReference>
<dbReference type="PRINTS" id="PR01249">
    <property type="entry name" value="RIBOSOMALL31"/>
</dbReference>
<dbReference type="EMBL" id="NJPO01000180">
    <property type="protein sequence ID" value="PLK58074.1"/>
    <property type="molecule type" value="Genomic_DNA"/>
</dbReference>
<dbReference type="InterPro" id="IPR002150">
    <property type="entry name" value="Ribosomal_bL31"/>
</dbReference>
<keyword evidence="6 8" id="KW-0687">Ribonucleoprotein</keyword>
<dbReference type="Gene3D" id="4.10.830.30">
    <property type="entry name" value="Ribosomal protein L31"/>
    <property type="match status" value="1"/>
</dbReference>
<feature type="binding site" evidence="8">
    <location>
        <position position="16"/>
    </location>
    <ligand>
        <name>Zn(2+)</name>
        <dbReference type="ChEBI" id="CHEBI:29105"/>
    </ligand>
</feature>
<dbReference type="Pfam" id="PF01197">
    <property type="entry name" value="Ribosomal_L31"/>
    <property type="match status" value="1"/>
</dbReference>
<dbReference type="InterPro" id="IPR034704">
    <property type="entry name" value="Ribosomal_bL28/bL31-like_sf"/>
</dbReference>
<dbReference type="GO" id="GO:0046872">
    <property type="term" value="F:metal ion binding"/>
    <property type="evidence" value="ECO:0007669"/>
    <property type="project" value="UniProtKB-KW"/>
</dbReference>
<feature type="binding site" evidence="8">
    <location>
        <position position="40"/>
    </location>
    <ligand>
        <name>Zn(2+)</name>
        <dbReference type="ChEBI" id="CHEBI:29105"/>
    </ligand>
</feature>
<dbReference type="GO" id="GO:0006412">
    <property type="term" value="P:translation"/>
    <property type="evidence" value="ECO:0007669"/>
    <property type="project" value="UniProtKB-UniRule"/>
</dbReference>
<protein>
    <recommendedName>
        <fullName evidence="7 8">Large ribosomal subunit protein bL31</fullName>
    </recommendedName>
</protein>
<keyword evidence="4 8" id="KW-0694">RNA-binding</keyword>
<evidence type="ECO:0000256" key="5">
    <source>
        <dbReference type="ARBA" id="ARBA00022980"/>
    </source>
</evidence>
<evidence type="ECO:0000313" key="9">
    <source>
        <dbReference type="EMBL" id="PLK58074.1"/>
    </source>
</evidence>
<reference evidence="9 10" key="1">
    <citation type="submission" date="2017-06" db="EMBL/GenBank/DDBJ databases">
        <title>Metabolic interaction between xylem feeders and their symbionts.</title>
        <authorList>
            <person name="Chouaia B."/>
        </authorList>
    </citation>
    <scope>NUCLEOTIDE SEQUENCE [LARGE SCALE GENOMIC DNA]</scope>
    <source>
        <strain evidence="9 10">Gra</strain>
    </source>
</reference>
<proteinExistence type="inferred from homology"/>
<evidence type="ECO:0000256" key="2">
    <source>
        <dbReference type="ARBA" id="ARBA00011838"/>
    </source>
</evidence>
<dbReference type="GO" id="GO:0019843">
    <property type="term" value="F:rRNA binding"/>
    <property type="evidence" value="ECO:0007669"/>
    <property type="project" value="UniProtKB-KW"/>
</dbReference>
<evidence type="ECO:0000256" key="4">
    <source>
        <dbReference type="ARBA" id="ARBA00022884"/>
    </source>
</evidence>
<keyword evidence="3 8" id="KW-0699">rRNA-binding</keyword>
<gene>
    <name evidence="8" type="primary">rpmE</name>
    <name evidence="9" type="ORF">CEX73_03290</name>
</gene>
<evidence type="ECO:0000256" key="7">
    <source>
        <dbReference type="ARBA" id="ARBA00035687"/>
    </source>
</evidence>
<dbReference type="OrthoDB" id="9803251at2"/>
<keyword evidence="5 8" id="KW-0689">Ribosomal protein</keyword>
<comment type="similarity">
    <text evidence="1 8">Belongs to the bacterial ribosomal protein bL31 family. Type A subfamily.</text>
</comment>
<name>A0A2N4XW15_9GAMM</name>
<evidence type="ECO:0000313" key="10">
    <source>
        <dbReference type="Proteomes" id="UP000234253"/>
    </source>
</evidence>
<dbReference type="RefSeq" id="WP_101627152.1">
    <property type="nucleotide sequence ID" value="NZ_NJPO01000180.1"/>
</dbReference>
<dbReference type="GO" id="GO:0005840">
    <property type="term" value="C:ribosome"/>
    <property type="evidence" value="ECO:0007669"/>
    <property type="project" value="UniProtKB-KW"/>
</dbReference>
<keyword evidence="8" id="KW-0479">Metal-binding</keyword>
<comment type="function">
    <text evidence="8">Binds the 23S rRNA.</text>
</comment>
<dbReference type="HAMAP" id="MF_00501">
    <property type="entry name" value="Ribosomal_bL31_1"/>
    <property type="match status" value="1"/>
</dbReference>
<dbReference type="Proteomes" id="UP000234253">
    <property type="component" value="Unassembled WGS sequence"/>
</dbReference>
<dbReference type="GO" id="GO:1990904">
    <property type="term" value="C:ribonucleoprotein complex"/>
    <property type="evidence" value="ECO:0007669"/>
    <property type="project" value="UniProtKB-KW"/>
</dbReference>
<evidence type="ECO:0000256" key="8">
    <source>
        <dbReference type="HAMAP-Rule" id="MF_00501"/>
    </source>
</evidence>
<dbReference type="InterPro" id="IPR042105">
    <property type="entry name" value="Ribosomal_bL31_sf"/>
</dbReference>
<evidence type="ECO:0000256" key="6">
    <source>
        <dbReference type="ARBA" id="ARBA00023274"/>
    </source>
</evidence>
<evidence type="ECO:0000256" key="1">
    <source>
        <dbReference type="ARBA" id="ARBA00009296"/>
    </source>
</evidence>
<dbReference type="PROSITE" id="PS01143">
    <property type="entry name" value="RIBOSOMAL_L31"/>
    <property type="match status" value="1"/>
</dbReference>
<dbReference type="PANTHER" id="PTHR33280">
    <property type="entry name" value="50S RIBOSOMAL PROTEIN L31, CHLOROPLASTIC"/>
    <property type="match status" value="1"/>
</dbReference>
<dbReference type="GO" id="GO:0003735">
    <property type="term" value="F:structural constituent of ribosome"/>
    <property type="evidence" value="ECO:0007669"/>
    <property type="project" value="InterPro"/>
</dbReference>
<feature type="binding site" evidence="8">
    <location>
        <position position="37"/>
    </location>
    <ligand>
        <name>Zn(2+)</name>
        <dbReference type="ChEBI" id="CHEBI:29105"/>
    </ligand>
</feature>
<evidence type="ECO:0000256" key="3">
    <source>
        <dbReference type="ARBA" id="ARBA00022730"/>
    </source>
</evidence>
<organism evidence="9 10">
    <name type="scientific">Candidatus Palibaumannia cicadellinicola</name>
    <dbReference type="NCBI Taxonomy" id="186490"/>
    <lineage>
        <taxon>Bacteria</taxon>
        <taxon>Pseudomonadati</taxon>
        <taxon>Pseudomonadota</taxon>
        <taxon>Gammaproteobacteria</taxon>
        <taxon>Candidatus Palibaumannia</taxon>
    </lineage>
</organism>
<accession>A0A2N4XW15</accession>
<comment type="cofactor">
    <cofactor evidence="8">
        <name>Zn(2+)</name>
        <dbReference type="ChEBI" id="CHEBI:29105"/>
    </cofactor>
    <text evidence="8">Binds 1 zinc ion per subunit.</text>
</comment>
<comment type="caution">
    <text evidence="9">The sequence shown here is derived from an EMBL/GenBank/DDBJ whole genome shotgun (WGS) entry which is preliminary data.</text>
</comment>
<dbReference type="AlphaFoldDB" id="A0A2N4XW15"/>
<comment type="subunit">
    <text evidence="2 8">Part of the 50S ribosomal subunit.</text>
</comment>
<dbReference type="NCBIfam" id="TIGR00105">
    <property type="entry name" value="L31"/>
    <property type="match status" value="1"/>
</dbReference>
<dbReference type="NCBIfam" id="NF001809">
    <property type="entry name" value="PRK00528.1"/>
    <property type="match status" value="1"/>
</dbReference>